<dbReference type="EMBL" id="JAAIYP010000032">
    <property type="protein sequence ID" value="NFV79538.1"/>
    <property type="molecule type" value="Genomic_DNA"/>
</dbReference>
<dbReference type="CDD" id="cd09757">
    <property type="entry name" value="Cas8c_I-C"/>
    <property type="match status" value="1"/>
</dbReference>
<dbReference type="NCBIfam" id="TIGR01863">
    <property type="entry name" value="cas_Csd1"/>
    <property type="match status" value="1"/>
</dbReference>
<dbReference type="Proteomes" id="UP000480684">
    <property type="component" value="Unassembled WGS sequence"/>
</dbReference>
<sequence>MILAALEQLYHRLAEADPDGTPRLGWNRRSVHFALVLNGDGSVARLADLRDRTGKKPFPKEMLVPDHGEVRTSAAKTQPYFLCDGTAFLLGANAKTGDKALEYMAHARVLHKRLLTGCDEPLATAILAHFTRWSPESAADLCAKHGLDWEKEVSGTNLVFGLEGTPDWAHQRPALVALWDAEFARRPAAAQGQCLVTGEQAPVARLHMGIKLPGTQGNGAPVISFNADAFTSYGHDQGQNAPVGEGAAFRYAAALNTLVKPGSRHRLNLGDTVLAFWAEKPQDDEEDVVAALLGLDDSDGGLDENLRDRVEKILTSIRRGVTPRDSLGNLPLESRYFVLGVAAPGGSRVSLRYWLQSNLGELVGRVAAHQSALHVEKRFPDKTLDSEPTFPGMRALLRAVAPLGKDENIPGPLPGTLARAVLTGTAYPRPLLSMALERMRSEHGPYDSVSYLRIALVKACLFRSDAWRPPVSLNTDETDTAYRLGRLFAALERAQQLALGTGLNATIKDRYFGAASASPGAVFPNLIRLAQHHLSKADAGWLDKMIGDIADALPITLPAMLTLEEQGRFAIGYYHQRNDLWRSKKTPDQPTNPEQ</sequence>
<keyword evidence="2" id="KW-1185">Reference proteome</keyword>
<gene>
    <name evidence="1" type="primary">cas8c</name>
    <name evidence="1" type="ORF">G4223_05380</name>
</gene>
<dbReference type="AlphaFoldDB" id="A0A7C9QSG8"/>
<evidence type="ECO:0000313" key="1">
    <source>
        <dbReference type="EMBL" id="NFV79538.1"/>
    </source>
</evidence>
<comment type="caution">
    <text evidence="1">The sequence shown here is derived from an EMBL/GenBank/DDBJ whole genome shotgun (WGS) entry which is preliminary data.</text>
</comment>
<name>A0A7C9QSG8_9PROT</name>
<evidence type="ECO:0000313" key="2">
    <source>
        <dbReference type="Proteomes" id="UP000480684"/>
    </source>
</evidence>
<dbReference type="Pfam" id="PF09709">
    <property type="entry name" value="Cas_Csd1"/>
    <property type="match status" value="1"/>
</dbReference>
<accession>A0A7C9QSG8</accession>
<dbReference type="RefSeq" id="WP_163676113.1">
    <property type="nucleotide sequence ID" value="NZ_JAAIYP010000032.1"/>
</dbReference>
<protein>
    <submittedName>
        <fullName evidence="1">Type I-C CRISPR-associated protein Cas8c/Csd1</fullName>
    </submittedName>
</protein>
<organism evidence="1 2">
    <name type="scientific">Magnetospirillum aberrantis SpK</name>
    <dbReference type="NCBI Taxonomy" id="908842"/>
    <lineage>
        <taxon>Bacteria</taxon>
        <taxon>Pseudomonadati</taxon>
        <taxon>Pseudomonadota</taxon>
        <taxon>Alphaproteobacteria</taxon>
        <taxon>Rhodospirillales</taxon>
        <taxon>Rhodospirillaceae</taxon>
        <taxon>Magnetospirillum</taxon>
    </lineage>
</organism>
<proteinExistence type="predicted"/>
<dbReference type="InterPro" id="IPR010144">
    <property type="entry name" value="CRISPR-assoc_prot_Csd1-typ"/>
</dbReference>
<reference evidence="1 2" key="1">
    <citation type="submission" date="2020-02" db="EMBL/GenBank/DDBJ databases">
        <authorList>
            <person name="Dziuba M."/>
            <person name="Kuznetsov B."/>
            <person name="Mardanov A."/>
            <person name="Ravin N."/>
            <person name="Grouzdev D."/>
        </authorList>
    </citation>
    <scope>NUCLEOTIDE SEQUENCE [LARGE SCALE GENOMIC DNA]</scope>
    <source>
        <strain evidence="1 2">SpK</strain>
    </source>
</reference>